<reference evidence="1 2" key="1">
    <citation type="journal article" date="2021" name="BMC Genomics">
        <title>Datura genome reveals duplications of psychoactive alkaloid biosynthetic genes and high mutation rate following tissue culture.</title>
        <authorList>
            <person name="Rajewski A."/>
            <person name="Carter-House D."/>
            <person name="Stajich J."/>
            <person name="Litt A."/>
        </authorList>
    </citation>
    <scope>NUCLEOTIDE SEQUENCE [LARGE SCALE GENOMIC DNA]</scope>
    <source>
        <strain evidence="1">AR-01</strain>
    </source>
</reference>
<organism evidence="1 2">
    <name type="scientific">Datura stramonium</name>
    <name type="common">Jimsonweed</name>
    <name type="synonym">Common thornapple</name>
    <dbReference type="NCBI Taxonomy" id="4076"/>
    <lineage>
        <taxon>Eukaryota</taxon>
        <taxon>Viridiplantae</taxon>
        <taxon>Streptophyta</taxon>
        <taxon>Embryophyta</taxon>
        <taxon>Tracheophyta</taxon>
        <taxon>Spermatophyta</taxon>
        <taxon>Magnoliopsida</taxon>
        <taxon>eudicotyledons</taxon>
        <taxon>Gunneridae</taxon>
        <taxon>Pentapetalae</taxon>
        <taxon>asterids</taxon>
        <taxon>lamiids</taxon>
        <taxon>Solanales</taxon>
        <taxon>Solanaceae</taxon>
        <taxon>Solanoideae</taxon>
        <taxon>Datureae</taxon>
        <taxon>Datura</taxon>
    </lineage>
</organism>
<evidence type="ECO:0000313" key="2">
    <source>
        <dbReference type="Proteomes" id="UP000823775"/>
    </source>
</evidence>
<feature type="non-terminal residue" evidence="1">
    <location>
        <position position="88"/>
    </location>
</feature>
<evidence type="ECO:0000313" key="1">
    <source>
        <dbReference type="EMBL" id="MCD9560845.1"/>
    </source>
</evidence>
<accession>A0ABS8UQC3</accession>
<keyword evidence="2" id="KW-1185">Reference proteome</keyword>
<evidence type="ECO:0008006" key="3">
    <source>
        <dbReference type="Google" id="ProtNLM"/>
    </source>
</evidence>
<gene>
    <name evidence="1" type="ORF">HAX54_019652</name>
</gene>
<comment type="caution">
    <text evidence="1">The sequence shown here is derived from an EMBL/GenBank/DDBJ whole genome shotgun (WGS) entry which is preliminary data.</text>
</comment>
<sequence>MVRSAFLEGVPLLPGAPVVCCFSGLARCCAGGGVDCEERREERRAAPVCMWSLGDEGILLFSYGMRSPRKWEESVGNGGHKGGGYPFV</sequence>
<dbReference type="Proteomes" id="UP000823775">
    <property type="component" value="Unassembled WGS sequence"/>
</dbReference>
<dbReference type="EMBL" id="JACEIK010002388">
    <property type="protein sequence ID" value="MCD9560845.1"/>
    <property type="molecule type" value="Genomic_DNA"/>
</dbReference>
<protein>
    <recommendedName>
        <fullName evidence="3">Secreted protein</fullName>
    </recommendedName>
</protein>
<proteinExistence type="predicted"/>
<name>A0ABS8UQC3_DATST</name>